<protein>
    <submittedName>
        <fullName evidence="3">NADP-dependent oxidoreductase</fullName>
    </submittedName>
</protein>
<feature type="domain" description="Enoyl reductase (ER)" evidence="2">
    <location>
        <begin position="38"/>
        <end position="330"/>
    </location>
</feature>
<dbReference type="InterPro" id="IPR036291">
    <property type="entry name" value="NAD(P)-bd_dom_sf"/>
</dbReference>
<dbReference type="RefSeq" id="WP_111498935.1">
    <property type="nucleotide sequence ID" value="NZ_QKYN01000008.1"/>
</dbReference>
<reference evidence="3 4" key="1">
    <citation type="submission" date="2018-06" db="EMBL/GenBank/DDBJ databases">
        <title>Streptacidiphilus pinicola sp. nov., isolated from pine grove soil.</title>
        <authorList>
            <person name="Roh S.G."/>
            <person name="Park S."/>
            <person name="Kim M.-K."/>
            <person name="Yun B.-R."/>
            <person name="Park J."/>
            <person name="Kim M.J."/>
            <person name="Kim Y.S."/>
            <person name="Kim S.B."/>
        </authorList>
    </citation>
    <scope>NUCLEOTIDE SEQUENCE [LARGE SCALE GENOMIC DNA]</scope>
    <source>
        <strain evidence="3 4">MMS16-CNU450</strain>
    </source>
</reference>
<comment type="caution">
    <text evidence="3">The sequence shown here is derived from an EMBL/GenBank/DDBJ whole genome shotgun (WGS) entry which is preliminary data.</text>
</comment>
<name>A0A2X0IQ31_9ACTN</name>
<evidence type="ECO:0000256" key="1">
    <source>
        <dbReference type="ARBA" id="ARBA00023002"/>
    </source>
</evidence>
<dbReference type="Gene3D" id="3.40.50.720">
    <property type="entry name" value="NAD(P)-binding Rossmann-like Domain"/>
    <property type="match status" value="1"/>
</dbReference>
<evidence type="ECO:0000313" key="4">
    <source>
        <dbReference type="Proteomes" id="UP000248889"/>
    </source>
</evidence>
<dbReference type="AlphaFoldDB" id="A0A2X0IQ31"/>
<sequence>MTENAITVQQTARPHGFPTTAHFAFVESALPAPVVGTALVENLYWSVDPYHREMMDDVPGGFALHTPLEGRTLGRVVASRTPELTEGDVVFHRQGWRTHSVVRPEEIRRLPRFDGVPLTAFLSILGGTGLTAYVGLTRIARLREGDDLFVSAAAGGVGTATGRFARLLGAGRLVGSAGSAAKVDHLTREVGYDAAFDYHEGPAADLLEKAAPNGIDVFVDNVGGEQLAAAVGALREFGRIVRIGTVSRYNTPDAPAPQFNYSDIVEKSLRMEGFLVSHYRDLQDELYDFAVPHLQSGRLTPDETVVDGFEHIVDAFLGMLRGENTGKIIVRGDV</sequence>
<evidence type="ECO:0000259" key="2">
    <source>
        <dbReference type="SMART" id="SM00829"/>
    </source>
</evidence>
<proteinExistence type="predicted"/>
<dbReference type="SUPFAM" id="SSF51735">
    <property type="entry name" value="NAD(P)-binding Rossmann-fold domains"/>
    <property type="match status" value="1"/>
</dbReference>
<dbReference type="InterPro" id="IPR011032">
    <property type="entry name" value="GroES-like_sf"/>
</dbReference>
<evidence type="ECO:0000313" key="3">
    <source>
        <dbReference type="EMBL" id="RAG87322.1"/>
    </source>
</evidence>
<keyword evidence="1" id="KW-0560">Oxidoreductase</keyword>
<dbReference type="InterPro" id="IPR045010">
    <property type="entry name" value="MDR_fam"/>
</dbReference>
<dbReference type="SUPFAM" id="SSF50129">
    <property type="entry name" value="GroES-like"/>
    <property type="match status" value="1"/>
</dbReference>
<keyword evidence="4" id="KW-1185">Reference proteome</keyword>
<dbReference type="SMART" id="SM00829">
    <property type="entry name" value="PKS_ER"/>
    <property type="match status" value="1"/>
</dbReference>
<dbReference type="GO" id="GO:0016628">
    <property type="term" value="F:oxidoreductase activity, acting on the CH-CH group of donors, NAD or NADP as acceptor"/>
    <property type="evidence" value="ECO:0007669"/>
    <property type="project" value="InterPro"/>
</dbReference>
<dbReference type="FunFam" id="3.40.50.720:FF:000121">
    <property type="entry name" value="Prostaglandin reductase 2"/>
    <property type="match status" value="1"/>
</dbReference>
<dbReference type="Proteomes" id="UP000248889">
    <property type="component" value="Unassembled WGS sequence"/>
</dbReference>
<dbReference type="PANTHER" id="PTHR43205">
    <property type="entry name" value="PROSTAGLANDIN REDUCTASE"/>
    <property type="match status" value="1"/>
</dbReference>
<dbReference type="InterPro" id="IPR041694">
    <property type="entry name" value="ADH_N_2"/>
</dbReference>
<dbReference type="OrthoDB" id="9805663at2"/>
<dbReference type="Gene3D" id="3.90.180.10">
    <property type="entry name" value="Medium-chain alcohol dehydrogenases, catalytic domain"/>
    <property type="match status" value="1"/>
</dbReference>
<organism evidence="3 4">
    <name type="scientific">Streptacidiphilus pinicola</name>
    <dbReference type="NCBI Taxonomy" id="2219663"/>
    <lineage>
        <taxon>Bacteria</taxon>
        <taxon>Bacillati</taxon>
        <taxon>Actinomycetota</taxon>
        <taxon>Actinomycetes</taxon>
        <taxon>Kitasatosporales</taxon>
        <taxon>Streptomycetaceae</taxon>
        <taxon>Streptacidiphilus</taxon>
    </lineage>
</organism>
<dbReference type="InterPro" id="IPR013149">
    <property type="entry name" value="ADH-like_C"/>
</dbReference>
<dbReference type="CDD" id="cd05288">
    <property type="entry name" value="PGDH"/>
    <property type="match status" value="1"/>
</dbReference>
<dbReference type="EMBL" id="QKYN01000008">
    <property type="protein sequence ID" value="RAG87322.1"/>
    <property type="molecule type" value="Genomic_DNA"/>
</dbReference>
<dbReference type="Pfam" id="PF00107">
    <property type="entry name" value="ADH_zinc_N"/>
    <property type="match status" value="1"/>
</dbReference>
<accession>A0A2X0IQ31</accession>
<dbReference type="PANTHER" id="PTHR43205:SF7">
    <property type="entry name" value="PROSTAGLANDIN REDUCTASE 1"/>
    <property type="match status" value="1"/>
</dbReference>
<gene>
    <name evidence="3" type="ORF">DN069_02015</name>
</gene>
<dbReference type="Pfam" id="PF16884">
    <property type="entry name" value="ADH_N_2"/>
    <property type="match status" value="1"/>
</dbReference>
<dbReference type="InterPro" id="IPR020843">
    <property type="entry name" value="ER"/>
</dbReference>